<evidence type="ECO:0000256" key="1">
    <source>
        <dbReference type="SAM" id="Coils"/>
    </source>
</evidence>
<feature type="signal peptide" evidence="3">
    <location>
        <begin position="1"/>
        <end position="23"/>
    </location>
</feature>
<sequence>MIDVGIWMALVQACVLPIRGVDAGTGEVVAIPAASLREAEDPYRVDVVRWAALDVPSIMVAEDMSLLKDAYKVPSDIELLLPDPNERACFPRRGCTALSLNAFVSGMRLPLHPFFRRILWEYGLAPTQVSPNGWGQMVGGLYLWFRHSFGMEMPLHVFQTMYQPRKLPRKKGKDEEPGWYYFFPWGPHKPLVTESPSSVKQWKEAWFWVTGNWQRVEDDPEPDLDVSSVYGIANSLPRCELSREVVEVLRSIYQAPPATRRYEFILNRHRCLIDLGLMTMDKDKCPRPALARLSKQKLRALASGSSEESRQKKVLEDLSRQGSKETAQTSKVIEVEDSAPEGDVPLSRKRKSRAPGSGASQGSVEIVDDPATCSVPPLQRTLAVNTSGEVILEDPPRLSQKPSGPEGNPYESKRRLRELIGAPGARIPNDVLRNMPFFPSMGAQAVKKYFTPKWEEFSSHGDLEDVLEASLASAIRASALQMKVLGEFRTRMQEQRRLSAAASKSDKEHKQALEGLQVALDSARMAYEQLEADLKELDSNVLSLTKQLDNANAAQKVASEALEASNIEKRRLLDEVSNWTHPRAAGGRLSRTLPDCWERRRRWKKGWEVWRLSWRMQRQSLWRISTIPRPTPIFQITLQGLGNRRS</sequence>
<dbReference type="PANTHER" id="PTHR31099">
    <property type="entry name" value="OS06G0165300 PROTEIN"/>
    <property type="match status" value="1"/>
</dbReference>
<keyword evidence="6" id="KW-1185">Reference proteome</keyword>
<keyword evidence="3" id="KW-0732">Signal</keyword>
<dbReference type="Pfam" id="PF04195">
    <property type="entry name" value="Transposase_28"/>
    <property type="match status" value="1"/>
</dbReference>
<dbReference type="PANTHER" id="PTHR31099:SF28">
    <property type="entry name" value="F5J5.12"/>
    <property type="match status" value="1"/>
</dbReference>
<evidence type="ECO:0000313" key="6">
    <source>
        <dbReference type="Proteomes" id="UP001604336"/>
    </source>
</evidence>
<feature type="domain" description="Transposase (putative) gypsy type" evidence="4">
    <location>
        <begin position="100"/>
        <end position="163"/>
    </location>
</feature>
<proteinExistence type="predicted"/>
<dbReference type="InterPro" id="IPR007321">
    <property type="entry name" value="Transposase_28"/>
</dbReference>
<feature type="chain" id="PRO_5044884437" evidence="3">
    <location>
        <begin position="24"/>
        <end position="646"/>
    </location>
</feature>
<dbReference type="EMBL" id="JBFOLK010000001">
    <property type="protein sequence ID" value="KAL2541952.1"/>
    <property type="molecule type" value="Genomic_DNA"/>
</dbReference>
<feature type="coiled-coil region" evidence="1">
    <location>
        <begin position="513"/>
        <end position="554"/>
    </location>
</feature>
<organism evidence="5 6">
    <name type="scientific">Abeliophyllum distichum</name>
    <dbReference type="NCBI Taxonomy" id="126358"/>
    <lineage>
        <taxon>Eukaryota</taxon>
        <taxon>Viridiplantae</taxon>
        <taxon>Streptophyta</taxon>
        <taxon>Embryophyta</taxon>
        <taxon>Tracheophyta</taxon>
        <taxon>Spermatophyta</taxon>
        <taxon>Magnoliopsida</taxon>
        <taxon>eudicotyledons</taxon>
        <taxon>Gunneridae</taxon>
        <taxon>Pentapetalae</taxon>
        <taxon>asterids</taxon>
        <taxon>lamiids</taxon>
        <taxon>Lamiales</taxon>
        <taxon>Oleaceae</taxon>
        <taxon>Forsythieae</taxon>
        <taxon>Abeliophyllum</taxon>
    </lineage>
</organism>
<evidence type="ECO:0000256" key="2">
    <source>
        <dbReference type="SAM" id="MobiDB-lite"/>
    </source>
</evidence>
<reference evidence="6" key="1">
    <citation type="submission" date="2024-07" db="EMBL/GenBank/DDBJ databases">
        <title>Two chromosome-level genome assemblies of Korean endemic species Abeliophyllum distichum and Forsythia ovata (Oleaceae).</title>
        <authorList>
            <person name="Jang H."/>
        </authorList>
    </citation>
    <scope>NUCLEOTIDE SEQUENCE [LARGE SCALE GENOMIC DNA]</scope>
</reference>
<dbReference type="AlphaFoldDB" id="A0ABD1VXA2"/>
<comment type="caution">
    <text evidence="5">The sequence shown here is derived from an EMBL/GenBank/DDBJ whole genome shotgun (WGS) entry which is preliminary data.</text>
</comment>
<feature type="compositionally biased region" description="Basic and acidic residues" evidence="2">
    <location>
        <begin position="307"/>
        <end position="323"/>
    </location>
</feature>
<dbReference type="Proteomes" id="UP001604336">
    <property type="component" value="Unassembled WGS sequence"/>
</dbReference>
<evidence type="ECO:0000259" key="4">
    <source>
        <dbReference type="Pfam" id="PF04195"/>
    </source>
</evidence>
<evidence type="ECO:0000256" key="3">
    <source>
        <dbReference type="SAM" id="SignalP"/>
    </source>
</evidence>
<name>A0ABD1VXA2_9LAMI</name>
<feature type="region of interest" description="Disordered" evidence="2">
    <location>
        <begin position="393"/>
        <end position="412"/>
    </location>
</feature>
<evidence type="ECO:0000313" key="5">
    <source>
        <dbReference type="EMBL" id="KAL2541952.1"/>
    </source>
</evidence>
<protein>
    <submittedName>
        <fullName evidence="5">Plus3 domain-containing protein</fullName>
    </submittedName>
</protein>
<feature type="region of interest" description="Disordered" evidence="2">
    <location>
        <begin position="301"/>
        <end position="365"/>
    </location>
</feature>
<gene>
    <name evidence="5" type="ORF">Adt_02930</name>
</gene>
<keyword evidence="1" id="KW-0175">Coiled coil</keyword>
<accession>A0ABD1VXA2</accession>